<dbReference type="Proteomes" id="UP000683429">
    <property type="component" value="Chromosome"/>
</dbReference>
<name>A0ABX8HBS4_9BACL</name>
<reference evidence="1 2" key="1">
    <citation type="submission" date="2021-06" db="EMBL/GenBank/DDBJ databases">
        <title>Whole genome sequence of Paenibacillus sophorae DSM23020 for comparative genomics.</title>
        <authorList>
            <person name="Kim M.-J."/>
            <person name="Lee G."/>
            <person name="Shin J.-H."/>
        </authorList>
    </citation>
    <scope>NUCLEOTIDE SEQUENCE [LARGE SCALE GENOMIC DNA]</scope>
    <source>
        <strain evidence="1 2">DSM 23020</strain>
    </source>
</reference>
<proteinExistence type="predicted"/>
<organism evidence="1 2">
    <name type="scientific">Paenibacillus sophorae</name>
    <dbReference type="NCBI Taxonomy" id="1333845"/>
    <lineage>
        <taxon>Bacteria</taxon>
        <taxon>Bacillati</taxon>
        <taxon>Bacillota</taxon>
        <taxon>Bacilli</taxon>
        <taxon>Bacillales</taxon>
        <taxon>Paenibacillaceae</taxon>
        <taxon>Paenibacillus</taxon>
    </lineage>
</organism>
<sequence length="60" mass="6900">MENKGDYYCKLIEKVIELGLCMDINYEREKIFKTNTLEKLGITVKDADSACKTCPYCPLC</sequence>
<dbReference type="RefSeq" id="WP_139210631.1">
    <property type="nucleotide sequence ID" value="NZ_CP076607.1"/>
</dbReference>
<evidence type="ECO:0000313" key="1">
    <source>
        <dbReference type="EMBL" id="QWU15559.1"/>
    </source>
</evidence>
<evidence type="ECO:0000313" key="2">
    <source>
        <dbReference type="Proteomes" id="UP000683429"/>
    </source>
</evidence>
<protein>
    <submittedName>
        <fullName evidence="1">Uncharacterized protein</fullName>
    </submittedName>
</protein>
<dbReference type="EMBL" id="CP076607">
    <property type="protein sequence ID" value="QWU15559.1"/>
    <property type="molecule type" value="Genomic_DNA"/>
</dbReference>
<accession>A0ABX8HBS4</accession>
<gene>
    <name evidence="1" type="ORF">KP014_27530</name>
</gene>
<keyword evidence="2" id="KW-1185">Reference proteome</keyword>